<name>A0A0A3ISG1_9BACI</name>
<evidence type="ECO:0000313" key="1">
    <source>
        <dbReference type="EMBL" id="KGR86400.1"/>
    </source>
</evidence>
<keyword evidence="2" id="KW-1185">Reference proteome</keyword>
<accession>A0A0A3ISG1</accession>
<dbReference type="EMBL" id="JPVP01000051">
    <property type="protein sequence ID" value="KGR86400.1"/>
    <property type="molecule type" value="Genomic_DNA"/>
</dbReference>
<dbReference type="AlphaFoldDB" id="A0A0A3ISG1"/>
<dbReference type="RefSeq" id="WP_036152227.1">
    <property type="nucleotide sequence ID" value="NZ_AVCX01000014.1"/>
</dbReference>
<comment type="caution">
    <text evidence="1">The sequence shown here is derived from an EMBL/GenBank/DDBJ whole genome shotgun (WGS) entry which is preliminary data.</text>
</comment>
<protein>
    <submittedName>
        <fullName evidence="1">Uncharacterized protein</fullName>
    </submittedName>
</protein>
<sequence length="94" mass="11060">MTHFEHMELIGQTNIFEFLEPSTIQVPIQVGEPVKINIDYCDDEATNYFKYYYPHVINKVGTVIDSKLLRDKTLYLVEVYGEKHWMYAAELVVL</sequence>
<evidence type="ECO:0000313" key="2">
    <source>
        <dbReference type="Proteomes" id="UP000030437"/>
    </source>
</evidence>
<gene>
    <name evidence="1" type="ORF">CD32_05795</name>
</gene>
<reference evidence="1 2" key="1">
    <citation type="submission" date="2014-02" db="EMBL/GenBank/DDBJ databases">
        <title>Draft genome sequence of Lysinibacillus odysseyi NBRC 100172.</title>
        <authorList>
            <person name="Zhang F."/>
            <person name="Wang G."/>
            <person name="Zhang L."/>
        </authorList>
    </citation>
    <scope>NUCLEOTIDE SEQUENCE [LARGE SCALE GENOMIC DNA]</scope>
    <source>
        <strain evidence="1 2">NBRC 100172</strain>
    </source>
</reference>
<proteinExistence type="predicted"/>
<dbReference type="Proteomes" id="UP000030437">
    <property type="component" value="Unassembled WGS sequence"/>
</dbReference>
<organism evidence="1 2">
    <name type="scientific">Lysinibacillus odysseyi 34hs-1 = NBRC 100172</name>
    <dbReference type="NCBI Taxonomy" id="1220589"/>
    <lineage>
        <taxon>Bacteria</taxon>
        <taxon>Bacillati</taxon>
        <taxon>Bacillota</taxon>
        <taxon>Bacilli</taxon>
        <taxon>Bacillales</taxon>
        <taxon>Bacillaceae</taxon>
        <taxon>Lysinibacillus</taxon>
    </lineage>
</organism>
<dbReference type="STRING" id="1220589.CD32_05795"/>
<dbReference type="OrthoDB" id="9953355at2"/>